<evidence type="ECO:0008006" key="2">
    <source>
        <dbReference type="Google" id="ProtNLM"/>
    </source>
</evidence>
<dbReference type="PANTHER" id="PTHR35218:SF9">
    <property type="entry name" value="ENDONUCLEASE_EXONUCLEASE_PHOSPHATASE DOMAIN-CONTAINING PROTEIN"/>
    <property type="match status" value="1"/>
</dbReference>
<evidence type="ECO:0000313" key="1">
    <source>
        <dbReference type="EMBL" id="KAL0443902.1"/>
    </source>
</evidence>
<proteinExistence type="predicted"/>
<dbReference type="EMBL" id="JACGWN010000007">
    <property type="protein sequence ID" value="KAL0443902.1"/>
    <property type="molecule type" value="Genomic_DNA"/>
</dbReference>
<accession>A0AAW2WQC4</accession>
<protein>
    <recommendedName>
        <fullName evidence="2">DUF4283 domain-containing protein</fullName>
    </recommendedName>
</protein>
<dbReference type="InterPro" id="IPR036691">
    <property type="entry name" value="Endo/exonu/phosph_ase_sf"/>
</dbReference>
<dbReference type="AlphaFoldDB" id="A0AAW2WQC4"/>
<sequence length="500" mass="55649">MRVSLRLVSILATGMGNSGQRGADGERLVPSTMYEGLLLSTMAAFSSLDEDNAVLIFCRLLSNRPYCFEALCSSIKSMLLSVKGVDVQQLQEGRFLLRFNHIIDKQRALKGCPWSFEKNILILGEIGESKNPMHVALDFCDFHVHIHDLSLNMMNLGVATLIGNRLDVFRDMEADDAGCSWSATVRVPSFHGDRSVSAEINRGGKGILGEISTSVLRAAANPAQPVMDGEGIHLDVVMSQDNVLKVSGCQGEKEGALETSGGLPQLINVPLQFTFGEPLMPRGCHQRGRPPCRTHRGRSRKRCRGIQLIELDGTAVHTAKKRVQVGVDSSGSDSMSAETASQPGLVFISEIKCKARRCERIKETVNYFGLGVDFVGKGGALILLWCNDIDVWLQSFSNHHVDITVKSDEYPERWRFTGFYGYSEVTKRKEGWNLVRRLSQVSVQPWLCVGDFNEALDQQEKQGTLLQAQWRIRYFRSCLQDCGLQDLGFQGNLFTWCNHQ</sequence>
<reference evidence="1" key="2">
    <citation type="journal article" date="2024" name="Plant">
        <title>Genomic evolution and insights into agronomic trait innovations of Sesamum species.</title>
        <authorList>
            <person name="Miao H."/>
            <person name="Wang L."/>
            <person name="Qu L."/>
            <person name="Liu H."/>
            <person name="Sun Y."/>
            <person name="Le M."/>
            <person name="Wang Q."/>
            <person name="Wei S."/>
            <person name="Zheng Y."/>
            <person name="Lin W."/>
            <person name="Duan Y."/>
            <person name="Cao H."/>
            <person name="Xiong S."/>
            <person name="Wang X."/>
            <person name="Wei L."/>
            <person name="Li C."/>
            <person name="Ma Q."/>
            <person name="Ju M."/>
            <person name="Zhao R."/>
            <person name="Li G."/>
            <person name="Mu C."/>
            <person name="Tian Q."/>
            <person name="Mei H."/>
            <person name="Zhang T."/>
            <person name="Gao T."/>
            <person name="Zhang H."/>
        </authorList>
    </citation>
    <scope>NUCLEOTIDE SEQUENCE</scope>
    <source>
        <strain evidence="1">KEN1</strain>
    </source>
</reference>
<comment type="caution">
    <text evidence="1">The sequence shown here is derived from an EMBL/GenBank/DDBJ whole genome shotgun (WGS) entry which is preliminary data.</text>
</comment>
<dbReference type="PANTHER" id="PTHR35218">
    <property type="entry name" value="RNASE H DOMAIN-CONTAINING PROTEIN"/>
    <property type="match status" value="1"/>
</dbReference>
<dbReference type="Gene3D" id="3.60.10.10">
    <property type="entry name" value="Endonuclease/exonuclease/phosphatase"/>
    <property type="match status" value="1"/>
</dbReference>
<organism evidence="1">
    <name type="scientific">Sesamum latifolium</name>
    <dbReference type="NCBI Taxonomy" id="2727402"/>
    <lineage>
        <taxon>Eukaryota</taxon>
        <taxon>Viridiplantae</taxon>
        <taxon>Streptophyta</taxon>
        <taxon>Embryophyta</taxon>
        <taxon>Tracheophyta</taxon>
        <taxon>Spermatophyta</taxon>
        <taxon>Magnoliopsida</taxon>
        <taxon>eudicotyledons</taxon>
        <taxon>Gunneridae</taxon>
        <taxon>Pentapetalae</taxon>
        <taxon>asterids</taxon>
        <taxon>lamiids</taxon>
        <taxon>Lamiales</taxon>
        <taxon>Pedaliaceae</taxon>
        <taxon>Sesamum</taxon>
    </lineage>
</organism>
<reference evidence="1" key="1">
    <citation type="submission" date="2020-06" db="EMBL/GenBank/DDBJ databases">
        <authorList>
            <person name="Li T."/>
            <person name="Hu X."/>
            <person name="Zhang T."/>
            <person name="Song X."/>
            <person name="Zhang H."/>
            <person name="Dai N."/>
            <person name="Sheng W."/>
            <person name="Hou X."/>
            <person name="Wei L."/>
        </authorList>
    </citation>
    <scope>NUCLEOTIDE SEQUENCE</scope>
    <source>
        <strain evidence="1">KEN1</strain>
        <tissue evidence="1">Leaf</tissue>
    </source>
</reference>
<name>A0AAW2WQC4_9LAMI</name>
<dbReference type="SUPFAM" id="SSF56219">
    <property type="entry name" value="DNase I-like"/>
    <property type="match status" value="1"/>
</dbReference>
<gene>
    <name evidence="1" type="ORF">Slati_2112900</name>
</gene>